<dbReference type="KEGG" id="mmaa:FR932_08335"/>
<feature type="transmembrane region" description="Helical" evidence="1">
    <location>
        <begin position="12"/>
        <end position="32"/>
    </location>
</feature>
<keyword evidence="1" id="KW-0472">Membrane</keyword>
<dbReference type="Gene3D" id="6.10.340.10">
    <property type="match status" value="1"/>
</dbReference>
<dbReference type="Proteomes" id="UP000327424">
    <property type="component" value="Chromosome"/>
</dbReference>
<evidence type="ECO:0000259" key="2">
    <source>
        <dbReference type="PROSITE" id="PS50885"/>
    </source>
</evidence>
<dbReference type="InterPro" id="IPR052020">
    <property type="entry name" value="Cyclic_di-GMP/3'3'-cGAMP_PDE"/>
</dbReference>
<organism evidence="4 5">
    <name type="scientific">Moritella marina ATCC 15381</name>
    <dbReference type="NCBI Taxonomy" id="1202962"/>
    <lineage>
        <taxon>Bacteria</taxon>
        <taxon>Pseudomonadati</taxon>
        <taxon>Pseudomonadota</taxon>
        <taxon>Gammaproteobacteria</taxon>
        <taxon>Alteromonadales</taxon>
        <taxon>Moritellaceae</taxon>
        <taxon>Moritella</taxon>
    </lineage>
</organism>
<dbReference type="PROSITE" id="PS50885">
    <property type="entry name" value="HAMP"/>
    <property type="match status" value="1"/>
</dbReference>
<dbReference type="Gene3D" id="3.30.450.20">
    <property type="entry name" value="PAS domain"/>
    <property type="match status" value="2"/>
</dbReference>
<dbReference type="OrthoDB" id="9764808at2"/>
<feature type="domain" description="HAMP" evidence="2">
    <location>
        <begin position="366"/>
        <end position="419"/>
    </location>
</feature>
<dbReference type="PANTHER" id="PTHR45228">
    <property type="entry name" value="CYCLIC DI-GMP PHOSPHODIESTERASE TM_0186-RELATED"/>
    <property type="match status" value="1"/>
</dbReference>
<feature type="domain" description="HD-GYP" evidence="3">
    <location>
        <begin position="751"/>
        <end position="959"/>
    </location>
</feature>
<dbReference type="EMBL" id="CP044399">
    <property type="protein sequence ID" value="QFI37857.1"/>
    <property type="molecule type" value="Genomic_DNA"/>
</dbReference>
<dbReference type="CDD" id="cd00077">
    <property type="entry name" value="HDc"/>
    <property type="match status" value="1"/>
</dbReference>
<evidence type="ECO:0000313" key="4">
    <source>
        <dbReference type="EMBL" id="QFI37857.1"/>
    </source>
</evidence>
<dbReference type="Pfam" id="PF13487">
    <property type="entry name" value="HD_5"/>
    <property type="match status" value="1"/>
</dbReference>
<dbReference type="InterPro" id="IPR003660">
    <property type="entry name" value="HAMP_dom"/>
</dbReference>
<accession>A0A5J6WIM7</accession>
<keyword evidence="1" id="KW-1133">Transmembrane helix</keyword>
<feature type="transmembrane region" description="Helical" evidence="1">
    <location>
        <begin position="347"/>
        <end position="365"/>
    </location>
</feature>
<dbReference type="Gene3D" id="1.10.3210.10">
    <property type="entry name" value="Hypothetical protein af1432"/>
    <property type="match status" value="2"/>
</dbReference>
<sequence length="971" mass="110414">MQKIKLSLTNYTAIAFSVFLFITISILISISYSRMSEMAQDTVSQQFQRYVDDIYTSVSDKYRPITQIFGYLSTSSDWDNEKASDINLIKAIDLTRYLAKDTLTNSIYMGFPNGDLLGAHKLSSKTKQYYYDAPAHAKFVIETLIYKEADVNELTRVYLSNKFNVIDTTVTKNDSLNVFERTWYKIGVQSPNLAPTPMYKDLRTNEDSLTLVQKHQFSGVVIAADLNIRTIVDSLKASDLSDDAIRVLFGDKGQFVVYHNNNSHFSNFNDSAKNEDLNSLFKRENFKVIIKHNLDKNKLFSFNFQDKEWFGQSHAISFMQNNNARLLIAVPKNSILGSSKRMLQDTMLTLISVGILFIPLSWLFARVLTRPLRTLSEQIKQVTALDVSEIETTQSNIKEIAELQQSTSKMRTTLDDFLRLLTMLSNEQDIHSLLEKTCDKASIMLDADSAFVYLKSEEDDNILEPYILHTQNDSIKTDISQCPSLSTQWPYEKLRNNVNVKDIQFNLIHPMLKTALIKAGIHPENSNVYTLTIPLVDRSGNILGLLGFSYDECLDGEELTHVMGVAKTLSDFVSLSFESQNLMAKQKELLNSFIKLIAGAIDTKSPYTGAHCQRVPELASMLAAEASKSTKTQFSKFNLDSKGWEQLNIAAWLHDCGKVTTPEYIIDKATKLETIYNRINEIRMRFEVLIRDAQIQALTAISQGECAKQTNNILAENIAQIEDDFAFIAKCNLGEHMINDEAVDRIKSISQQTWLRFLDDELGLSPAERAQKTRATPVTLPIMEPVLSDRAEHLISHIDNSLELEAHLRFNMKRPLQRNNLGELHNLMIQRGTINAEERYVINHHVIQTITMLEQLPLPAHLSRVPEIAGGHHEQLNGRGYPRGYQEDEISLEARILAIADVFEALTASDRPYKTAKSLSQSIKILSFMSKDRHIDSDLFKLFLSSGIYLDYAQKYLKPEQIDHVDITEYL</sequence>
<dbReference type="PANTHER" id="PTHR45228:SF5">
    <property type="entry name" value="CYCLIC DI-GMP PHOSPHODIESTERASE VC_1348-RELATED"/>
    <property type="match status" value="1"/>
</dbReference>
<dbReference type="GO" id="GO:0007165">
    <property type="term" value="P:signal transduction"/>
    <property type="evidence" value="ECO:0007669"/>
    <property type="project" value="InterPro"/>
</dbReference>
<dbReference type="InterPro" id="IPR003607">
    <property type="entry name" value="HD/PDEase_dom"/>
</dbReference>
<dbReference type="RefSeq" id="WP_019441064.1">
    <property type="nucleotide sequence ID" value="NZ_ALOE01000013.1"/>
</dbReference>
<dbReference type="PROSITE" id="PS51832">
    <property type="entry name" value="HD_GYP"/>
    <property type="match status" value="1"/>
</dbReference>
<evidence type="ECO:0000259" key="3">
    <source>
        <dbReference type="PROSITE" id="PS51832"/>
    </source>
</evidence>
<dbReference type="AlphaFoldDB" id="A0A5J6WIM7"/>
<dbReference type="GO" id="GO:0008081">
    <property type="term" value="F:phosphoric diester hydrolase activity"/>
    <property type="evidence" value="ECO:0007669"/>
    <property type="project" value="UniProtKB-ARBA"/>
</dbReference>
<gene>
    <name evidence="4" type="ORF">FR932_08335</name>
</gene>
<proteinExistence type="predicted"/>
<reference evidence="4 5" key="1">
    <citation type="submission" date="2019-09" db="EMBL/GenBank/DDBJ databases">
        <title>Hybrid Assembly of the complete Genome of the Deep-Sea Bacterium Moritella marina from long Nanopore and Illumina reads.</title>
        <authorList>
            <person name="Magin S."/>
            <person name="Georgoulis A."/>
            <person name="Papadimitriou K."/>
            <person name="Iliakis G."/>
            <person name="Vorgias C.E."/>
        </authorList>
    </citation>
    <scope>NUCLEOTIDE SEQUENCE [LARGE SCALE GENOMIC DNA]</scope>
    <source>
        <strain evidence="4 5">MP-1</strain>
    </source>
</reference>
<dbReference type="SMART" id="SM00471">
    <property type="entry name" value="HDc"/>
    <property type="match status" value="1"/>
</dbReference>
<dbReference type="GO" id="GO:0016020">
    <property type="term" value="C:membrane"/>
    <property type="evidence" value="ECO:0007669"/>
    <property type="project" value="InterPro"/>
</dbReference>
<dbReference type="SUPFAM" id="SSF109604">
    <property type="entry name" value="HD-domain/PDEase-like"/>
    <property type="match status" value="2"/>
</dbReference>
<evidence type="ECO:0000256" key="1">
    <source>
        <dbReference type="SAM" id="Phobius"/>
    </source>
</evidence>
<keyword evidence="1" id="KW-0812">Transmembrane</keyword>
<name>A0A5J6WIM7_MORMI</name>
<protein>
    <submittedName>
        <fullName evidence="4">HD domain-containing protein</fullName>
    </submittedName>
</protein>
<evidence type="ECO:0000313" key="5">
    <source>
        <dbReference type="Proteomes" id="UP000327424"/>
    </source>
</evidence>
<keyword evidence="5" id="KW-1185">Reference proteome</keyword>
<dbReference type="SUPFAM" id="SSF55781">
    <property type="entry name" value="GAF domain-like"/>
    <property type="match status" value="1"/>
</dbReference>
<dbReference type="InterPro" id="IPR037522">
    <property type="entry name" value="HD_GYP_dom"/>
</dbReference>